<dbReference type="PATRIC" id="fig|1393736.3.peg.4225"/>
<reference evidence="1 2" key="1">
    <citation type="submission" date="2014-03" db="EMBL/GenBank/DDBJ databases">
        <title>Draft Genome of Photorhabdus luminescens BA1, an Egyptian Isolate.</title>
        <authorList>
            <person name="Ghazal S."/>
            <person name="Hurst S.G.IV."/>
            <person name="Morris K."/>
            <person name="Thomas K."/>
            <person name="Tisa L.S."/>
        </authorList>
    </citation>
    <scope>NUCLEOTIDE SEQUENCE [LARGE SCALE GENOMIC DNA]</scope>
    <source>
        <strain evidence="1 2">BA1</strain>
    </source>
</reference>
<comment type="caution">
    <text evidence="1">The sequence shown here is derived from an EMBL/GenBank/DDBJ whole genome shotgun (WGS) entry which is preliminary data.</text>
</comment>
<protein>
    <submittedName>
        <fullName evidence="1">Uncharacterized protein</fullName>
    </submittedName>
</protein>
<evidence type="ECO:0000313" key="1">
    <source>
        <dbReference type="EMBL" id="EYU13380.1"/>
    </source>
</evidence>
<keyword evidence="2" id="KW-1185">Reference proteome</keyword>
<proteinExistence type="predicted"/>
<dbReference type="AlphaFoldDB" id="A0A022PFZ0"/>
<gene>
    <name evidence="1" type="ORF">BA1DRAFT_04148</name>
</gene>
<organism evidence="1 2">
    <name type="scientific">Photorhabdus aegyptia</name>
    <dbReference type="NCBI Taxonomy" id="2805098"/>
    <lineage>
        <taxon>Bacteria</taxon>
        <taxon>Pseudomonadati</taxon>
        <taxon>Pseudomonadota</taxon>
        <taxon>Gammaproteobacteria</taxon>
        <taxon>Enterobacterales</taxon>
        <taxon>Morganellaceae</taxon>
        <taxon>Photorhabdus</taxon>
    </lineage>
</organism>
<name>A0A022PFZ0_9GAMM</name>
<dbReference type="Proteomes" id="UP000023464">
    <property type="component" value="Unassembled WGS sequence"/>
</dbReference>
<accession>A0A022PFZ0</accession>
<dbReference type="RefSeq" id="WP_036774990.1">
    <property type="nucleotide sequence ID" value="NZ_CAWLTM010000025.1"/>
</dbReference>
<dbReference type="EMBL" id="JFGV01000090">
    <property type="protein sequence ID" value="EYU13380.1"/>
    <property type="molecule type" value="Genomic_DNA"/>
</dbReference>
<sequence length="72" mass="8344">MTNKLTAQIASLPDRENVVYEIFWGTDQVAEVSNEPEHGMRIEIFSCPNGGIWNFDFREFRALVEQVEKNII</sequence>
<evidence type="ECO:0000313" key="2">
    <source>
        <dbReference type="Proteomes" id="UP000023464"/>
    </source>
</evidence>